<reference evidence="2" key="1">
    <citation type="submission" date="2019-10" db="EMBL/GenBank/DDBJ databases">
        <title>Conservation and host-specific expression of non-tandemly repeated heterogenous ribosome RNA gene in arbuscular mycorrhizal fungi.</title>
        <authorList>
            <person name="Maeda T."/>
            <person name="Kobayashi Y."/>
            <person name="Nakagawa T."/>
            <person name="Ezawa T."/>
            <person name="Yamaguchi K."/>
            <person name="Bino T."/>
            <person name="Nishimoto Y."/>
            <person name="Shigenobu S."/>
            <person name="Kawaguchi M."/>
        </authorList>
    </citation>
    <scope>NUCLEOTIDE SEQUENCE</scope>
    <source>
        <strain evidence="2">HR1</strain>
    </source>
</reference>
<comment type="caution">
    <text evidence="2">The sequence shown here is derived from an EMBL/GenBank/DDBJ whole genome shotgun (WGS) entry which is preliminary data.</text>
</comment>
<dbReference type="AlphaFoldDB" id="A0A8H3LB84"/>
<keyword evidence="1" id="KW-0812">Transmembrane</keyword>
<evidence type="ECO:0000256" key="1">
    <source>
        <dbReference type="SAM" id="Phobius"/>
    </source>
</evidence>
<evidence type="ECO:0000313" key="3">
    <source>
        <dbReference type="Proteomes" id="UP000615446"/>
    </source>
</evidence>
<dbReference type="EMBL" id="BLAL01000060">
    <property type="protein sequence ID" value="GES82472.1"/>
    <property type="molecule type" value="Genomic_DNA"/>
</dbReference>
<keyword evidence="1" id="KW-1133">Transmembrane helix</keyword>
<sequence>MIGQVVEWCIRKGLQARAKIINPIIAKDETQAYIYQNQIHLSPWWWSIQAVLGLIDGLLIMLTFHGMFTIKDYYCNKSEK</sequence>
<gene>
    <name evidence="2" type="ORF">RCL2_000968000</name>
</gene>
<dbReference type="Proteomes" id="UP000615446">
    <property type="component" value="Unassembled WGS sequence"/>
</dbReference>
<feature type="transmembrane region" description="Helical" evidence="1">
    <location>
        <begin position="44"/>
        <end position="64"/>
    </location>
</feature>
<proteinExistence type="predicted"/>
<accession>A0A8H3LB84</accession>
<keyword evidence="1" id="KW-0472">Membrane</keyword>
<evidence type="ECO:0000313" key="2">
    <source>
        <dbReference type="EMBL" id="GES82472.1"/>
    </source>
</evidence>
<name>A0A8H3LB84_9GLOM</name>
<protein>
    <submittedName>
        <fullName evidence="2">Uncharacterized protein</fullName>
    </submittedName>
</protein>
<organism evidence="2 3">
    <name type="scientific">Rhizophagus clarus</name>
    <dbReference type="NCBI Taxonomy" id="94130"/>
    <lineage>
        <taxon>Eukaryota</taxon>
        <taxon>Fungi</taxon>
        <taxon>Fungi incertae sedis</taxon>
        <taxon>Mucoromycota</taxon>
        <taxon>Glomeromycotina</taxon>
        <taxon>Glomeromycetes</taxon>
        <taxon>Glomerales</taxon>
        <taxon>Glomeraceae</taxon>
        <taxon>Rhizophagus</taxon>
    </lineage>
</organism>